<name>A0ABS5KL18_9ACTN</name>
<keyword evidence="2" id="KW-0732">Signal</keyword>
<evidence type="ECO:0000313" key="4">
    <source>
        <dbReference type="EMBL" id="MBS2546731.1"/>
    </source>
</evidence>
<proteinExistence type="predicted"/>
<feature type="compositionally biased region" description="Low complexity" evidence="1">
    <location>
        <begin position="45"/>
        <end position="64"/>
    </location>
</feature>
<dbReference type="EMBL" id="JAAFYZ010000017">
    <property type="protein sequence ID" value="MBS2546731.1"/>
    <property type="molecule type" value="Genomic_DNA"/>
</dbReference>
<dbReference type="Pfam" id="PF26366">
    <property type="entry name" value="DUF8094"/>
    <property type="match status" value="1"/>
</dbReference>
<evidence type="ECO:0000313" key="5">
    <source>
        <dbReference type="Proteomes" id="UP000730482"/>
    </source>
</evidence>
<reference evidence="4 5" key="1">
    <citation type="submission" date="2020-02" db="EMBL/GenBank/DDBJ databases">
        <title>Acidophilic actinobacteria isolated from forest soil.</title>
        <authorList>
            <person name="Golinska P."/>
        </authorList>
    </citation>
    <scope>NUCLEOTIDE SEQUENCE [LARGE SCALE GENOMIC DNA]</scope>
    <source>
        <strain evidence="4 5">NL8</strain>
    </source>
</reference>
<feature type="signal peptide" evidence="2">
    <location>
        <begin position="1"/>
        <end position="27"/>
    </location>
</feature>
<sequence length="378" mass="38209">MRDTVRGFSRSAAISAVLAATMAAAVACSTSGTVRAGGAAGGANPLTGTGSGPATSASGPAPTGQSLVSGRQGSPTTSASASDVTVTQGEAAAALGAYQSANNTVNAALDIPGEAKIESGSLLTLDQGSLLYYQGIGGAKAAQSKAPVTFADPVFYIARSIAYPRGFYVTANAVQPGLPDAGSLLHFTQEQAGAPWLVDTTLGLTAGRQWPAFAVGADGLLDYTATQLTRLPLDTTDLAVADRTLLTGDDAGTPGSPFVSDDVTTAERKWIQDDTSGVSPATVTLTVSTATDPLPTYLPLKDGGELAIYGTRLSLRATQAGRTFTFADQGWAKVAGAQTAEGGFTTDSVWMVAAVDPPEKSGKIQKIAYNGGLVSVEH</sequence>
<feature type="domain" description="DUF8094" evidence="3">
    <location>
        <begin position="85"/>
        <end position="374"/>
    </location>
</feature>
<feature type="chain" id="PRO_5045836116" description="DUF8094 domain-containing protein" evidence="2">
    <location>
        <begin position="28"/>
        <end position="378"/>
    </location>
</feature>
<dbReference type="PROSITE" id="PS51257">
    <property type="entry name" value="PROKAR_LIPOPROTEIN"/>
    <property type="match status" value="1"/>
</dbReference>
<feature type="region of interest" description="Disordered" evidence="1">
    <location>
        <begin position="45"/>
        <end position="83"/>
    </location>
</feature>
<organism evidence="4 5">
    <name type="scientific">Catenulispora pinistramenti</name>
    <dbReference type="NCBI Taxonomy" id="2705254"/>
    <lineage>
        <taxon>Bacteria</taxon>
        <taxon>Bacillati</taxon>
        <taxon>Actinomycetota</taxon>
        <taxon>Actinomycetes</taxon>
        <taxon>Catenulisporales</taxon>
        <taxon>Catenulisporaceae</taxon>
        <taxon>Catenulispora</taxon>
    </lineage>
</organism>
<comment type="caution">
    <text evidence="4">The sequence shown here is derived from an EMBL/GenBank/DDBJ whole genome shotgun (WGS) entry which is preliminary data.</text>
</comment>
<protein>
    <recommendedName>
        <fullName evidence="3">DUF8094 domain-containing protein</fullName>
    </recommendedName>
</protein>
<dbReference type="InterPro" id="IPR058407">
    <property type="entry name" value="DUF8094"/>
</dbReference>
<evidence type="ECO:0000256" key="1">
    <source>
        <dbReference type="SAM" id="MobiDB-lite"/>
    </source>
</evidence>
<gene>
    <name evidence="4" type="ORF">KGQ19_07610</name>
</gene>
<feature type="compositionally biased region" description="Low complexity" evidence="1">
    <location>
        <begin position="74"/>
        <end position="83"/>
    </location>
</feature>
<evidence type="ECO:0000256" key="2">
    <source>
        <dbReference type="SAM" id="SignalP"/>
    </source>
</evidence>
<accession>A0ABS5KL18</accession>
<dbReference type="RefSeq" id="WP_212008376.1">
    <property type="nucleotide sequence ID" value="NZ_JAAFYZ010000017.1"/>
</dbReference>
<dbReference type="Proteomes" id="UP000730482">
    <property type="component" value="Unassembled WGS sequence"/>
</dbReference>
<keyword evidence="5" id="KW-1185">Reference proteome</keyword>
<evidence type="ECO:0000259" key="3">
    <source>
        <dbReference type="Pfam" id="PF26366"/>
    </source>
</evidence>